<keyword evidence="3" id="KW-0865">Zymogen</keyword>
<evidence type="ECO:0000256" key="4">
    <source>
        <dbReference type="PIRSR" id="PIRSR001227-1"/>
    </source>
</evidence>
<dbReference type="GO" id="GO:0016811">
    <property type="term" value="F:hydrolase activity, acting on carbon-nitrogen (but not peptide) bonds, in linear amides"/>
    <property type="evidence" value="ECO:0007669"/>
    <property type="project" value="InterPro"/>
</dbReference>
<dbReference type="InterPro" id="IPR023343">
    <property type="entry name" value="Penicillin_amidase_dom1"/>
</dbReference>
<dbReference type="GO" id="GO:0046872">
    <property type="term" value="F:metal ion binding"/>
    <property type="evidence" value="ECO:0007669"/>
    <property type="project" value="UniProtKB-KW"/>
</dbReference>
<dbReference type="OrthoDB" id="9760084at2"/>
<dbReference type="InterPro" id="IPR029055">
    <property type="entry name" value="Ntn_hydrolases_N"/>
</dbReference>
<comment type="cofactor">
    <cofactor evidence="5">
        <name>Ca(2+)</name>
        <dbReference type="ChEBI" id="CHEBI:29108"/>
    </cofactor>
    <text evidence="5">Binds 1 Ca(2+) ion per dimer.</text>
</comment>
<dbReference type="EMBL" id="CP039690">
    <property type="protein sequence ID" value="QCI67830.1"/>
    <property type="molecule type" value="Genomic_DNA"/>
</dbReference>
<dbReference type="InterPro" id="IPR002692">
    <property type="entry name" value="S45"/>
</dbReference>
<dbReference type="Gene3D" id="3.60.20.10">
    <property type="entry name" value="Glutamine Phosphoribosylpyrophosphate, subunit 1, domain 1"/>
    <property type="match status" value="1"/>
</dbReference>
<dbReference type="Gene3D" id="1.10.439.10">
    <property type="entry name" value="Penicillin Amidohydrolase, domain 1"/>
    <property type="match status" value="1"/>
</dbReference>
<organism evidence="6 7">
    <name type="scientific">Phreatobacter stygius</name>
    <dbReference type="NCBI Taxonomy" id="1940610"/>
    <lineage>
        <taxon>Bacteria</taxon>
        <taxon>Pseudomonadati</taxon>
        <taxon>Pseudomonadota</taxon>
        <taxon>Alphaproteobacteria</taxon>
        <taxon>Hyphomicrobiales</taxon>
        <taxon>Phreatobacteraceae</taxon>
        <taxon>Phreatobacter</taxon>
    </lineage>
</organism>
<dbReference type="PIRSF" id="PIRSF001227">
    <property type="entry name" value="Pen_acylase"/>
    <property type="match status" value="1"/>
</dbReference>
<dbReference type="CDD" id="cd03747">
    <property type="entry name" value="Ntn_PGA_like"/>
    <property type="match status" value="1"/>
</dbReference>
<comment type="similarity">
    <text evidence="1">Belongs to the peptidase S45 family.</text>
</comment>
<dbReference type="InterPro" id="IPR043146">
    <property type="entry name" value="Penicillin_amidase_N_B-knob"/>
</dbReference>
<dbReference type="RefSeq" id="WP_136963257.1">
    <property type="nucleotide sequence ID" value="NZ_CP039690.1"/>
</dbReference>
<evidence type="ECO:0000256" key="1">
    <source>
        <dbReference type="ARBA" id="ARBA00006586"/>
    </source>
</evidence>
<dbReference type="Gene3D" id="1.10.1400.10">
    <property type="match status" value="1"/>
</dbReference>
<dbReference type="Gene3D" id="2.30.120.10">
    <property type="match status" value="1"/>
</dbReference>
<keyword evidence="5" id="KW-0106">Calcium</keyword>
<dbReference type="AlphaFoldDB" id="A0A4D7BB23"/>
<proteinExistence type="inferred from homology"/>
<dbReference type="KEGG" id="pstg:E8M01_28550"/>
<keyword evidence="7" id="KW-1185">Reference proteome</keyword>
<keyword evidence="2" id="KW-0378">Hydrolase</keyword>
<keyword evidence="5" id="KW-0479">Metal-binding</keyword>
<feature type="binding site" evidence="5">
    <location>
        <position position="324"/>
    </location>
    <ligand>
        <name>Ca(2+)</name>
        <dbReference type="ChEBI" id="CHEBI:29108"/>
    </ligand>
</feature>
<evidence type="ECO:0000313" key="6">
    <source>
        <dbReference type="EMBL" id="QCI67830.1"/>
    </source>
</evidence>
<feature type="binding site" evidence="5">
    <location>
        <position position="503"/>
    </location>
    <ligand>
        <name>Ca(2+)</name>
        <dbReference type="ChEBI" id="CHEBI:29108"/>
    </ligand>
</feature>
<dbReference type="SUPFAM" id="SSF56235">
    <property type="entry name" value="N-terminal nucleophile aminohydrolases (Ntn hydrolases)"/>
    <property type="match status" value="1"/>
</dbReference>
<dbReference type="Proteomes" id="UP000298781">
    <property type="component" value="Chromosome"/>
</dbReference>
<feature type="binding site" evidence="5">
    <location>
        <position position="327"/>
    </location>
    <ligand>
        <name>Ca(2+)</name>
        <dbReference type="ChEBI" id="CHEBI:29108"/>
    </ligand>
</feature>
<reference evidence="6 7" key="1">
    <citation type="submission" date="2019-04" db="EMBL/GenBank/DDBJ databases">
        <title>Phreatobacter aquaticus sp. nov.</title>
        <authorList>
            <person name="Choi A."/>
        </authorList>
    </citation>
    <scope>NUCLEOTIDE SEQUENCE [LARGE SCALE GENOMIC DNA]</scope>
    <source>
        <strain evidence="6 7">KCTC 52518</strain>
    </source>
</reference>
<protein>
    <submittedName>
        <fullName evidence="6">Penicillin acylase family protein</fullName>
    </submittedName>
</protein>
<dbReference type="InterPro" id="IPR014395">
    <property type="entry name" value="Pen/GL7ACA/AHL_acylase"/>
</dbReference>
<evidence type="ECO:0000256" key="5">
    <source>
        <dbReference type="PIRSR" id="PIRSR001227-2"/>
    </source>
</evidence>
<dbReference type="PANTHER" id="PTHR34218:SF4">
    <property type="entry name" value="ACYL-HOMOSERINE LACTONE ACYLASE QUIP"/>
    <property type="match status" value="1"/>
</dbReference>
<dbReference type="PANTHER" id="PTHR34218">
    <property type="entry name" value="PEPTIDASE S45 PENICILLIN AMIDASE"/>
    <property type="match status" value="1"/>
</dbReference>
<name>A0A4D7BB23_9HYPH</name>
<dbReference type="InterPro" id="IPR043147">
    <property type="entry name" value="Penicillin_amidase_A-knob"/>
</dbReference>
<accession>A0A4D7BB23</accession>
<evidence type="ECO:0000313" key="7">
    <source>
        <dbReference type="Proteomes" id="UP000298781"/>
    </source>
</evidence>
<dbReference type="GO" id="GO:0017000">
    <property type="term" value="P:antibiotic biosynthetic process"/>
    <property type="evidence" value="ECO:0007669"/>
    <property type="project" value="InterPro"/>
</dbReference>
<dbReference type="Pfam" id="PF01804">
    <property type="entry name" value="Penicil_amidase"/>
    <property type="match status" value="1"/>
</dbReference>
<gene>
    <name evidence="6" type="ORF">E8M01_28550</name>
</gene>
<evidence type="ECO:0000256" key="3">
    <source>
        <dbReference type="ARBA" id="ARBA00023145"/>
    </source>
</evidence>
<evidence type="ECO:0000256" key="2">
    <source>
        <dbReference type="ARBA" id="ARBA00022801"/>
    </source>
</evidence>
<feature type="active site" description="Nucleophile" evidence="4">
    <location>
        <position position="252"/>
    </location>
</feature>
<sequence>MSKPTHTVTDDEIIAIEGLAGQAEILVDRWGIPHLRADNQADLFFLQGFNAARDRLWQIDLWRKRGLGLLARDFGPGYLAQDQASRAFLFRGDMAKEWVSYAPDAQEIFQSFVKGINAYVALTEREPERLPPEFALAKTRPERWQAEDVVRIRSHALTRNALSEVLRASIVSAYGEATDLLRKNLEPPVVPGNAGGIDLAEVPVEVLDLFKLATAGVTFSDARLAAKLDEADHWVKLNELAEVVSEHTWTGSNNWAVAPERTDTGRPVMAGDPHRTHAVPSLRYLVHLTAPGLDVIGAGEPAVPGISMGHNGTIAFTQTIFGSDQEDIYVYETEPGNPDRYRYDGAWVDMEIVEERFQVKGAADQLRQLRFTRHGPVIFADAGKRQAFAIRSVWFEPGAAAYLGGLSSMRAKTLPEFRSAIRRFATPSLNHIYADIQGTIAWLPFGMTPVRRNWDGLLPIPGDGRFEWDGFVDLDDMPQTVNPPSGFVASANEANMPAAWDHDKTRVGYEWLENSRALRLEEVLGKPGKHSVTASLALQADVMSMPARRLQRLVKAIVAGSDTDLAAAQAMLVAWDNALHVNSAAGALSELWFTRHLKPALLTLFVPDPKLRALMAPGDVEGMLQALEQPGAQFGADPAAGRDRMIAETLRMAYRDGLVRLGPAPEAWQWGQLHHGYFEHPLSAIAGPEAAKSLDVGPLPKGGSGSTVMHAAYRPQDFRVTTGASVRFVLDVGNWDASFCMNAPGQSGDSRSPHYRDLAVQWAKGDYVPFVYSRAAVDAATVQRIALRPAAAGREAAAAG</sequence>